<feature type="domain" description="Cytochrome c" evidence="19">
    <location>
        <begin position="566"/>
        <end position="685"/>
    </location>
</feature>
<evidence type="ECO:0000256" key="13">
    <source>
        <dbReference type="ARBA" id="ARBA00058991"/>
    </source>
</evidence>
<keyword evidence="5 15" id="KW-0479">Metal-binding</keyword>
<dbReference type="GO" id="GO:0004672">
    <property type="term" value="F:protein kinase activity"/>
    <property type="evidence" value="ECO:0007669"/>
    <property type="project" value="InterPro"/>
</dbReference>
<keyword evidence="21" id="KW-1185">Reference proteome</keyword>
<evidence type="ECO:0000256" key="4">
    <source>
        <dbReference type="ARBA" id="ARBA00022617"/>
    </source>
</evidence>
<evidence type="ECO:0000256" key="9">
    <source>
        <dbReference type="ARBA" id="ARBA00022840"/>
    </source>
</evidence>
<dbReference type="InterPro" id="IPR011009">
    <property type="entry name" value="Kinase-like_dom_sf"/>
</dbReference>
<evidence type="ECO:0000256" key="8">
    <source>
        <dbReference type="ARBA" id="ARBA00022764"/>
    </source>
</evidence>
<dbReference type="PROSITE" id="PS51007">
    <property type="entry name" value="CYTC"/>
    <property type="match status" value="2"/>
</dbReference>
<keyword evidence="3" id="KW-0813">Transport</keyword>
<keyword evidence="11 20" id="KW-0560">Oxidoreductase</keyword>
<dbReference type="InterPro" id="IPR000719">
    <property type="entry name" value="Prot_kinase_dom"/>
</dbReference>
<protein>
    <recommendedName>
        <fullName evidence="14">Methylamine utilization protein MauG</fullName>
    </recommendedName>
</protein>
<reference evidence="20 21" key="1">
    <citation type="submission" date="2019-02" db="EMBL/GenBank/DDBJ databases">
        <title>Deep-cultivation of Planctomycetes and their phenomic and genomic characterization uncovers novel biology.</title>
        <authorList>
            <person name="Wiegand S."/>
            <person name="Jogler M."/>
            <person name="Boedeker C."/>
            <person name="Pinto D."/>
            <person name="Vollmers J."/>
            <person name="Rivas-Marin E."/>
            <person name="Kohn T."/>
            <person name="Peeters S.H."/>
            <person name="Heuer A."/>
            <person name="Rast P."/>
            <person name="Oberbeckmann S."/>
            <person name="Bunk B."/>
            <person name="Jeske O."/>
            <person name="Meyerdierks A."/>
            <person name="Storesund J.E."/>
            <person name="Kallscheuer N."/>
            <person name="Luecker S."/>
            <person name="Lage O.M."/>
            <person name="Pohl T."/>
            <person name="Merkel B.J."/>
            <person name="Hornburger P."/>
            <person name="Mueller R.-W."/>
            <person name="Bruemmer F."/>
            <person name="Labrenz M."/>
            <person name="Spormann A.M."/>
            <person name="Op den Camp H."/>
            <person name="Overmann J."/>
            <person name="Amann R."/>
            <person name="Jetten M.S.M."/>
            <person name="Mascher T."/>
            <person name="Medema M.H."/>
            <person name="Devos D.P."/>
            <person name="Kaster A.-K."/>
            <person name="Ovreas L."/>
            <person name="Rohde M."/>
            <person name="Galperin M.Y."/>
            <person name="Jogler C."/>
        </authorList>
    </citation>
    <scope>NUCLEOTIDE SEQUENCE [LARGE SCALE GENOMIC DNA]</scope>
    <source>
        <strain evidence="20 21">Pan189</strain>
    </source>
</reference>
<dbReference type="Pfam" id="PF00034">
    <property type="entry name" value="Cytochrom_C"/>
    <property type="match status" value="1"/>
</dbReference>
<keyword evidence="17" id="KW-1133">Transmembrane helix</keyword>
<dbReference type="GO" id="GO:0042597">
    <property type="term" value="C:periplasmic space"/>
    <property type="evidence" value="ECO:0007669"/>
    <property type="project" value="UniProtKB-SubCell"/>
</dbReference>
<keyword evidence="8" id="KW-0574">Periplasm</keyword>
<dbReference type="InterPro" id="IPR017441">
    <property type="entry name" value="Protein_kinase_ATP_BS"/>
</dbReference>
<dbReference type="GO" id="GO:0004130">
    <property type="term" value="F:cytochrome-c peroxidase activity"/>
    <property type="evidence" value="ECO:0007669"/>
    <property type="project" value="TreeGrafter"/>
</dbReference>
<comment type="pathway">
    <text evidence="2">One-carbon metabolism; methylamine degradation.</text>
</comment>
<gene>
    <name evidence="20" type="primary">ccpA</name>
    <name evidence="20" type="ORF">Pan189_42370</name>
</gene>
<evidence type="ECO:0000256" key="12">
    <source>
        <dbReference type="ARBA" id="ARBA00023004"/>
    </source>
</evidence>
<organism evidence="20 21">
    <name type="scientific">Stratiformator vulcanicus</name>
    <dbReference type="NCBI Taxonomy" id="2527980"/>
    <lineage>
        <taxon>Bacteria</taxon>
        <taxon>Pseudomonadati</taxon>
        <taxon>Planctomycetota</taxon>
        <taxon>Planctomycetia</taxon>
        <taxon>Planctomycetales</taxon>
        <taxon>Planctomycetaceae</taxon>
        <taxon>Stratiformator</taxon>
    </lineage>
</organism>
<dbReference type="SUPFAM" id="SSF46626">
    <property type="entry name" value="Cytochrome c"/>
    <property type="match status" value="2"/>
</dbReference>
<proteinExistence type="predicted"/>
<dbReference type="GO" id="GO:0005524">
    <property type="term" value="F:ATP binding"/>
    <property type="evidence" value="ECO:0007669"/>
    <property type="project" value="UniProtKB-UniRule"/>
</dbReference>
<dbReference type="PROSITE" id="PS00107">
    <property type="entry name" value="PROTEIN_KINASE_ATP"/>
    <property type="match status" value="1"/>
</dbReference>
<feature type="domain" description="Protein kinase" evidence="18">
    <location>
        <begin position="56"/>
        <end position="315"/>
    </location>
</feature>
<evidence type="ECO:0000256" key="7">
    <source>
        <dbReference type="ARBA" id="ARBA00022741"/>
    </source>
</evidence>
<dbReference type="CDD" id="cd14014">
    <property type="entry name" value="STKc_PknB_like"/>
    <property type="match status" value="1"/>
</dbReference>
<evidence type="ECO:0000259" key="19">
    <source>
        <dbReference type="PROSITE" id="PS51007"/>
    </source>
</evidence>
<comment type="subcellular location">
    <subcellularLocation>
        <location evidence="1">Periplasm</location>
    </subcellularLocation>
</comment>
<keyword evidence="4 15" id="KW-0349">Heme</keyword>
<dbReference type="InterPro" id="IPR004852">
    <property type="entry name" value="Di-haem_cyt_c_peroxidsae"/>
</dbReference>
<feature type="transmembrane region" description="Helical" evidence="17">
    <location>
        <begin position="339"/>
        <end position="362"/>
    </location>
</feature>
<keyword evidence="12 15" id="KW-0408">Iron</keyword>
<dbReference type="KEGG" id="svp:Pan189_42370"/>
<feature type="binding site" evidence="16">
    <location>
        <position position="85"/>
    </location>
    <ligand>
        <name>ATP</name>
        <dbReference type="ChEBI" id="CHEBI:30616"/>
    </ligand>
</feature>
<keyword evidence="17" id="KW-0812">Transmembrane</keyword>
<dbReference type="Proteomes" id="UP000317318">
    <property type="component" value="Chromosome"/>
</dbReference>
<keyword evidence="6" id="KW-0732">Signal</keyword>
<keyword evidence="17" id="KW-0472">Membrane</keyword>
<dbReference type="SUPFAM" id="SSF56112">
    <property type="entry name" value="Protein kinase-like (PK-like)"/>
    <property type="match status" value="1"/>
</dbReference>
<evidence type="ECO:0000256" key="17">
    <source>
        <dbReference type="SAM" id="Phobius"/>
    </source>
</evidence>
<evidence type="ECO:0000256" key="16">
    <source>
        <dbReference type="PROSITE-ProRule" id="PRU10141"/>
    </source>
</evidence>
<evidence type="ECO:0000313" key="21">
    <source>
        <dbReference type="Proteomes" id="UP000317318"/>
    </source>
</evidence>
<dbReference type="GO" id="GO:0046872">
    <property type="term" value="F:metal ion binding"/>
    <property type="evidence" value="ECO:0007669"/>
    <property type="project" value="UniProtKB-KW"/>
</dbReference>
<dbReference type="SMART" id="SM00220">
    <property type="entry name" value="S_TKc"/>
    <property type="match status" value="1"/>
</dbReference>
<keyword evidence="9 16" id="KW-0067">ATP-binding</keyword>
<feature type="domain" description="Cytochrome c" evidence="19">
    <location>
        <begin position="414"/>
        <end position="523"/>
    </location>
</feature>
<keyword evidence="20" id="KW-0575">Peroxidase</keyword>
<dbReference type="OrthoDB" id="9772811at2"/>
<dbReference type="Pfam" id="PF00069">
    <property type="entry name" value="Pkinase"/>
    <property type="match status" value="1"/>
</dbReference>
<dbReference type="PANTHER" id="PTHR30600:SF10">
    <property type="entry name" value="BLL6722 PROTEIN"/>
    <property type="match status" value="1"/>
</dbReference>
<dbReference type="PANTHER" id="PTHR30600">
    <property type="entry name" value="CYTOCHROME C PEROXIDASE-RELATED"/>
    <property type="match status" value="1"/>
</dbReference>
<sequence>MSQEPEKTFISNASEGVDQTLVTPSSLGNPAAIDSVNAGVGETVVRKSDLPQIEGYELHDQIGLGAMGAVYRAKQHRLNRIVALKILRPEAAKQADRFRVEAEAAAQLQHPNVVQVFDVGIDRGRPFVALEMVSGRSLDRKMKGQPWSGRDAAEITTKIARGVQAAHDKGIIHRDLKPANILLDDQGEPKVSDFGLAKRLDTDSSQTKAGDVLGTPNYMAPEQASGRLQNLGPEADVYALGAILYDLTTARPPHVADTVIETLELVKHADVKPPRVYNPALHRDLSTIVMKCLRKEPRLRYRNAGELAADLERFMRGEVIAARPMSLGEKVGRTLKKRAVPLSIAAVLFAAVTATAAAVFAWGEASQKSKEVVALREKAETETEQLRALQAVALEVPLGLSSPPVPGDNPLTEAKVELGKQLFFDKRLSRDNSISCADCHNPTAGWSERRMKSVGIEGRMATRNSPTVVNAVYHRFLFWDGRSPSLEHQAGGPIQNPNEMGMSSVDEVAEKLSEIPGYVEGFEKAFGEGPTAKTVTKAIGAFERTLIAGNSPYDRYETGDESALSAAAVRGKKLFFGKAHCSACHVGEHLTDFAFHNIGTSSGDVGRFAVSGLLGDKGAFKTPTLRDVDRTSPYMHDGSLKTLEEVIRHYDKGGNPNPRQDEEIFPLHLSESEQQDLLAFLTEGLRSDDYPMISLPELPN</sequence>
<dbReference type="RefSeq" id="WP_145365936.1">
    <property type="nucleotide sequence ID" value="NZ_CP036268.1"/>
</dbReference>
<evidence type="ECO:0000256" key="5">
    <source>
        <dbReference type="ARBA" id="ARBA00022723"/>
    </source>
</evidence>
<evidence type="ECO:0000256" key="11">
    <source>
        <dbReference type="ARBA" id="ARBA00023002"/>
    </source>
</evidence>
<dbReference type="GO" id="GO:0009055">
    <property type="term" value="F:electron transfer activity"/>
    <property type="evidence" value="ECO:0007669"/>
    <property type="project" value="InterPro"/>
</dbReference>
<name>A0A517R7H2_9PLAN</name>
<evidence type="ECO:0000256" key="6">
    <source>
        <dbReference type="ARBA" id="ARBA00022729"/>
    </source>
</evidence>
<accession>A0A517R7H2</accession>
<evidence type="ECO:0000259" key="18">
    <source>
        <dbReference type="PROSITE" id="PS50011"/>
    </source>
</evidence>
<dbReference type="Gene3D" id="1.10.510.10">
    <property type="entry name" value="Transferase(Phosphotransferase) domain 1"/>
    <property type="match status" value="1"/>
</dbReference>
<dbReference type="EMBL" id="CP036268">
    <property type="protein sequence ID" value="QDT39825.1"/>
    <property type="molecule type" value="Genomic_DNA"/>
</dbReference>
<keyword evidence="10" id="KW-0249">Electron transport</keyword>
<dbReference type="AlphaFoldDB" id="A0A517R7H2"/>
<dbReference type="Gene3D" id="3.30.200.20">
    <property type="entry name" value="Phosphorylase Kinase, domain 1"/>
    <property type="match status" value="1"/>
</dbReference>
<evidence type="ECO:0000256" key="3">
    <source>
        <dbReference type="ARBA" id="ARBA00022448"/>
    </source>
</evidence>
<dbReference type="PROSITE" id="PS50011">
    <property type="entry name" value="PROTEIN_KINASE_DOM"/>
    <property type="match status" value="1"/>
</dbReference>
<evidence type="ECO:0000256" key="14">
    <source>
        <dbReference type="ARBA" id="ARBA00073576"/>
    </source>
</evidence>
<dbReference type="InterPro" id="IPR051395">
    <property type="entry name" value="Cytochrome_c_Peroxidase/MauG"/>
</dbReference>
<comment type="function">
    <text evidence="13">Involved in methylamine metabolism. Essential for the maturation of the beta subunit of MADH, presumably via a step in the biosynthesis of tryptophan tryptophylquinone (TTQ), the cofactor of MADH.</text>
</comment>
<evidence type="ECO:0000256" key="2">
    <source>
        <dbReference type="ARBA" id="ARBA00004856"/>
    </source>
</evidence>
<keyword evidence="7 16" id="KW-0547">Nucleotide-binding</keyword>
<evidence type="ECO:0000256" key="1">
    <source>
        <dbReference type="ARBA" id="ARBA00004418"/>
    </source>
</evidence>
<dbReference type="InterPro" id="IPR036909">
    <property type="entry name" value="Cyt_c-like_dom_sf"/>
</dbReference>
<dbReference type="InterPro" id="IPR008271">
    <property type="entry name" value="Ser/Thr_kinase_AS"/>
</dbReference>
<evidence type="ECO:0000256" key="10">
    <source>
        <dbReference type="ARBA" id="ARBA00022982"/>
    </source>
</evidence>
<dbReference type="InterPro" id="IPR009056">
    <property type="entry name" value="Cyt_c-like_dom"/>
</dbReference>
<evidence type="ECO:0000313" key="20">
    <source>
        <dbReference type="EMBL" id="QDT39825.1"/>
    </source>
</evidence>
<dbReference type="Pfam" id="PF03150">
    <property type="entry name" value="CCP_MauG"/>
    <property type="match status" value="1"/>
</dbReference>
<dbReference type="FunFam" id="1.10.760.10:FF:000019">
    <property type="entry name" value="Di-heme cytochrome C peroxidase"/>
    <property type="match status" value="1"/>
</dbReference>
<evidence type="ECO:0000256" key="15">
    <source>
        <dbReference type="PROSITE-ProRule" id="PRU00433"/>
    </source>
</evidence>
<dbReference type="GO" id="GO:0020037">
    <property type="term" value="F:heme binding"/>
    <property type="evidence" value="ECO:0007669"/>
    <property type="project" value="InterPro"/>
</dbReference>
<dbReference type="PROSITE" id="PS00108">
    <property type="entry name" value="PROTEIN_KINASE_ST"/>
    <property type="match status" value="1"/>
</dbReference>
<dbReference type="Gene3D" id="1.10.760.10">
    <property type="entry name" value="Cytochrome c-like domain"/>
    <property type="match status" value="2"/>
</dbReference>